<dbReference type="EMBL" id="LSRE01000049">
    <property type="protein sequence ID" value="KXO89573.1"/>
    <property type="molecule type" value="Genomic_DNA"/>
</dbReference>
<sequence length="311" mass="32352">MRLLFAGTPEPAVPALRALLDSDHEVVGVLTRPDARSGRGRGVRRSPVGQVADEAGIPVLTPATLRDPEARAAIVALAPDCCPVVAYGGMIPPDLLDVPAHGWINLHFSLLPAWRGAAPVQAALEAGDELTGASTFRIEEGLDTGPVFGVLTERIRPDDTSTVLLARLAEYGAELLTRTVDGVGADALQAQPQSPDGVSHAAKVTVDGARVRFDRPAGAVDRHIRAMTDAPGAWVPFGDARLKLGPATVDGETAGLAPGELRVTKRAVFVGTATAALRLGSVQPPGKKPMPAADWARGARIEDGTIIGVDQ</sequence>
<dbReference type="HAMAP" id="MF_00182">
    <property type="entry name" value="Formyl_trans"/>
    <property type="match status" value="1"/>
</dbReference>
<reference evidence="8 11" key="2">
    <citation type="submission" date="2016-02" db="EMBL/GenBank/DDBJ databases">
        <authorList>
            <person name="Teng J.L."/>
            <person name="Tang Y."/>
            <person name="Huang Y."/>
            <person name="Guo F."/>
            <person name="Wei W."/>
            <person name="Chen J.H."/>
            <person name="Wong S.Y."/>
            <person name="Lau S.K."/>
            <person name="Woo P.C."/>
        </authorList>
    </citation>
    <scope>NUCLEOTIDE SEQUENCE [LARGE SCALE GENOMIC DNA]</scope>
    <source>
        <strain evidence="8 11">JCM 13375</strain>
    </source>
</reference>
<evidence type="ECO:0000259" key="6">
    <source>
        <dbReference type="Pfam" id="PF00551"/>
    </source>
</evidence>
<reference evidence="10" key="3">
    <citation type="submission" date="2016-02" db="EMBL/GenBank/DDBJ databases">
        <authorList>
            <person name="Wen L."/>
            <person name="He K."/>
            <person name="Yang H."/>
        </authorList>
    </citation>
    <scope>NUCLEOTIDE SEQUENCE [LARGE SCALE GENOMIC DNA]</scope>
    <source>
        <strain evidence="10">JCM 15929</strain>
    </source>
</reference>
<feature type="domain" description="Formyl transferase C-terminal" evidence="7">
    <location>
        <begin position="204"/>
        <end position="299"/>
    </location>
</feature>
<proteinExistence type="inferred from homology"/>
<evidence type="ECO:0000313" key="11">
    <source>
        <dbReference type="Proteomes" id="UP000070409"/>
    </source>
</evidence>
<dbReference type="PANTHER" id="PTHR11138">
    <property type="entry name" value="METHIONYL-TRNA FORMYLTRANSFERASE"/>
    <property type="match status" value="1"/>
</dbReference>
<evidence type="ECO:0000256" key="2">
    <source>
        <dbReference type="ARBA" id="ARBA00012261"/>
    </source>
</evidence>
<keyword evidence="3 5" id="KW-0808">Transferase</keyword>
<dbReference type="InterPro" id="IPR011034">
    <property type="entry name" value="Formyl_transferase-like_C_sf"/>
</dbReference>
<evidence type="ECO:0000313" key="8">
    <source>
        <dbReference type="EMBL" id="KXO89573.1"/>
    </source>
</evidence>
<evidence type="ECO:0000256" key="1">
    <source>
        <dbReference type="ARBA" id="ARBA00010699"/>
    </source>
</evidence>
<evidence type="ECO:0000256" key="3">
    <source>
        <dbReference type="ARBA" id="ARBA00022679"/>
    </source>
</evidence>
<gene>
    <name evidence="5" type="primary">fmt</name>
    <name evidence="9" type="ORF">AXK60_00950</name>
    <name evidence="8" type="ORF">AXK61_08365</name>
</gene>
<dbReference type="FunFam" id="3.40.50.12230:FF:000001">
    <property type="entry name" value="Methionyl-tRNA formyltransferase"/>
    <property type="match status" value="1"/>
</dbReference>
<dbReference type="InterPro" id="IPR044135">
    <property type="entry name" value="Met-tRNA-FMT_C"/>
</dbReference>
<protein>
    <recommendedName>
        <fullName evidence="2 5">Methionyl-tRNA formyltransferase</fullName>
        <ecNumber evidence="2 5">2.1.2.9</ecNumber>
    </recommendedName>
</protein>
<dbReference type="InterPro" id="IPR005794">
    <property type="entry name" value="Fmt"/>
</dbReference>
<dbReference type="Proteomes" id="UP000070409">
    <property type="component" value="Unassembled WGS sequence"/>
</dbReference>
<evidence type="ECO:0000256" key="5">
    <source>
        <dbReference type="HAMAP-Rule" id="MF_00182"/>
    </source>
</evidence>
<feature type="binding site" evidence="5">
    <location>
        <begin position="109"/>
        <end position="112"/>
    </location>
    <ligand>
        <name>(6S)-5,6,7,8-tetrahydrofolate</name>
        <dbReference type="ChEBI" id="CHEBI:57453"/>
    </ligand>
</feature>
<dbReference type="STRING" id="239498.AXK60_00950"/>
<reference evidence="9" key="1">
    <citation type="submission" date="2016-02" db="EMBL/GenBank/DDBJ databases">
        <authorList>
            <person name="Teng J.L."/>
            <person name="Yang Y."/>
            <person name="Huang Y."/>
            <person name="Guo F."/>
            <person name="Wei W."/>
            <person name="Chen J.H."/>
            <person name="Wong S.Y."/>
            <person name="Lau S.K."/>
            <person name="Woo P.C."/>
        </authorList>
    </citation>
    <scope>NUCLEOTIDE SEQUENCE</scope>
    <source>
        <strain evidence="9">JCM 15929</strain>
    </source>
</reference>
<feature type="domain" description="Formyl transferase N-terminal" evidence="6">
    <location>
        <begin position="3"/>
        <end position="179"/>
    </location>
</feature>
<dbReference type="EC" id="2.1.2.9" evidence="2 5"/>
<comment type="caution">
    <text evidence="9">The sequence shown here is derived from an EMBL/GenBank/DDBJ whole genome shotgun (WGS) entry which is preliminary data.</text>
</comment>
<accession>A0A138AXL3</accession>
<dbReference type="EMBL" id="LSRF01000001">
    <property type="protein sequence ID" value="KXP15184.1"/>
    <property type="molecule type" value="Genomic_DNA"/>
</dbReference>
<dbReference type="InterPro" id="IPR005793">
    <property type="entry name" value="Formyl_trans_C"/>
</dbReference>
<dbReference type="PANTHER" id="PTHR11138:SF5">
    <property type="entry name" value="METHIONYL-TRNA FORMYLTRANSFERASE, MITOCHONDRIAL"/>
    <property type="match status" value="1"/>
</dbReference>
<comment type="similarity">
    <text evidence="1 5">Belongs to the Fmt family.</text>
</comment>
<dbReference type="SUPFAM" id="SSF53328">
    <property type="entry name" value="Formyltransferase"/>
    <property type="match status" value="1"/>
</dbReference>
<dbReference type="GO" id="GO:0005829">
    <property type="term" value="C:cytosol"/>
    <property type="evidence" value="ECO:0007669"/>
    <property type="project" value="TreeGrafter"/>
</dbReference>
<dbReference type="GO" id="GO:0004479">
    <property type="term" value="F:methionyl-tRNA formyltransferase activity"/>
    <property type="evidence" value="ECO:0007669"/>
    <property type="project" value="UniProtKB-UniRule"/>
</dbReference>
<dbReference type="OrthoDB" id="9802815at2"/>
<dbReference type="SUPFAM" id="SSF50486">
    <property type="entry name" value="FMT C-terminal domain-like"/>
    <property type="match status" value="1"/>
</dbReference>
<evidence type="ECO:0000313" key="10">
    <source>
        <dbReference type="Proteomes" id="UP000070258"/>
    </source>
</evidence>
<dbReference type="Pfam" id="PF00551">
    <property type="entry name" value="Formyl_trans_N"/>
    <property type="match status" value="1"/>
</dbReference>
<dbReference type="RefSeq" id="WP_068569874.1">
    <property type="nucleotide sequence ID" value="NZ_LSRE01000049.1"/>
</dbReference>
<dbReference type="CDD" id="cd08704">
    <property type="entry name" value="Met_tRNA_FMT_C"/>
    <property type="match status" value="1"/>
</dbReference>
<dbReference type="InterPro" id="IPR036477">
    <property type="entry name" value="Formyl_transf_N_sf"/>
</dbReference>
<keyword evidence="11" id="KW-1185">Reference proteome</keyword>
<dbReference type="AlphaFoldDB" id="A0A138AXL3"/>
<comment type="catalytic activity">
    <reaction evidence="5">
        <text>L-methionyl-tRNA(fMet) + (6R)-10-formyltetrahydrofolate = N-formyl-L-methionyl-tRNA(fMet) + (6S)-5,6,7,8-tetrahydrofolate + H(+)</text>
        <dbReference type="Rhea" id="RHEA:24380"/>
        <dbReference type="Rhea" id="RHEA-COMP:9952"/>
        <dbReference type="Rhea" id="RHEA-COMP:9953"/>
        <dbReference type="ChEBI" id="CHEBI:15378"/>
        <dbReference type="ChEBI" id="CHEBI:57453"/>
        <dbReference type="ChEBI" id="CHEBI:78530"/>
        <dbReference type="ChEBI" id="CHEBI:78844"/>
        <dbReference type="ChEBI" id="CHEBI:195366"/>
        <dbReference type="EC" id="2.1.2.9"/>
    </reaction>
</comment>
<dbReference type="InterPro" id="IPR002376">
    <property type="entry name" value="Formyl_transf_N"/>
</dbReference>
<evidence type="ECO:0000259" key="7">
    <source>
        <dbReference type="Pfam" id="PF02911"/>
    </source>
</evidence>
<evidence type="ECO:0000313" key="9">
    <source>
        <dbReference type="EMBL" id="KXP15184.1"/>
    </source>
</evidence>
<dbReference type="Gene3D" id="3.40.50.12230">
    <property type="match status" value="1"/>
</dbReference>
<comment type="function">
    <text evidence="5">Attaches a formyl group to the free amino group of methionyl-tRNA(fMet). The formyl group appears to play a dual role in the initiator identity of N-formylmethionyl-tRNA by promoting its recognition by IF2 and preventing the misappropriation of this tRNA by the elongation apparatus.</text>
</comment>
<dbReference type="Proteomes" id="UP000070258">
    <property type="component" value="Unassembled WGS sequence"/>
</dbReference>
<dbReference type="CDD" id="cd08646">
    <property type="entry name" value="FMT_core_Met-tRNA-FMT_N"/>
    <property type="match status" value="1"/>
</dbReference>
<name>A0A138AXL3_9ACTN</name>
<organism evidence="9 10">
    <name type="scientific">Tsukamurella pseudospumae</name>
    <dbReference type="NCBI Taxonomy" id="239498"/>
    <lineage>
        <taxon>Bacteria</taxon>
        <taxon>Bacillati</taxon>
        <taxon>Actinomycetota</taxon>
        <taxon>Actinomycetes</taxon>
        <taxon>Mycobacteriales</taxon>
        <taxon>Tsukamurellaceae</taxon>
        <taxon>Tsukamurella</taxon>
    </lineage>
</organism>
<dbReference type="InterPro" id="IPR041711">
    <property type="entry name" value="Met-tRNA-FMT_N"/>
</dbReference>
<keyword evidence="4 5" id="KW-0648">Protein biosynthesis</keyword>
<evidence type="ECO:0000256" key="4">
    <source>
        <dbReference type="ARBA" id="ARBA00022917"/>
    </source>
</evidence>
<dbReference type="Pfam" id="PF02911">
    <property type="entry name" value="Formyl_trans_C"/>
    <property type="match status" value="1"/>
</dbReference>